<evidence type="ECO:0000313" key="3">
    <source>
        <dbReference type="Proteomes" id="UP000245119"/>
    </source>
</evidence>
<evidence type="ECO:0000313" key="2">
    <source>
        <dbReference type="EMBL" id="PVD27396.1"/>
    </source>
</evidence>
<dbReference type="AlphaFoldDB" id="A0A2T7P1U9"/>
<protein>
    <submittedName>
        <fullName evidence="2">Uncharacterized protein</fullName>
    </submittedName>
</protein>
<evidence type="ECO:0000256" key="1">
    <source>
        <dbReference type="SAM" id="MobiDB-lite"/>
    </source>
</evidence>
<comment type="caution">
    <text evidence="2">The sequence shown here is derived from an EMBL/GenBank/DDBJ whole genome shotgun (WGS) entry which is preliminary data.</text>
</comment>
<sequence length="206" mass="23792">MSVTNWRKDKDTLCSAKHLSFSRHVVTFDIHIVQLFRRPLTLLKLSITDSKESLEVLRLVALEVSCPPQFLDMYPKITRHSSHEDWTFNIKAYTTTIEKCLLTTGSSGKMSSKEVNCTLHGDPPHLVLTVRLEKEGQAERKHWTLTLRHEKGYSSKISGSDTVDRHFRIKGQESGLLHRADLYEYGNPRMKTKDSRGNGRQWRQKT</sequence>
<dbReference type="EMBL" id="PZQS01000007">
    <property type="protein sequence ID" value="PVD27396.1"/>
    <property type="molecule type" value="Genomic_DNA"/>
</dbReference>
<dbReference type="Proteomes" id="UP000245119">
    <property type="component" value="Linkage Group LG7"/>
</dbReference>
<feature type="region of interest" description="Disordered" evidence="1">
    <location>
        <begin position="187"/>
        <end position="206"/>
    </location>
</feature>
<gene>
    <name evidence="2" type="ORF">C0Q70_12554</name>
</gene>
<proteinExistence type="predicted"/>
<accession>A0A2T7P1U9</accession>
<organism evidence="2 3">
    <name type="scientific">Pomacea canaliculata</name>
    <name type="common">Golden apple snail</name>
    <dbReference type="NCBI Taxonomy" id="400727"/>
    <lineage>
        <taxon>Eukaryota</taxon>
        <taxon>Metazoa</taxon>
        <taxon>Spiralia</taxon>
        <taxon>Lophotrochozoa</taxon>
        <taxon>Mollusca</taxon>
        <taxon>Gastropoda</taxon>
        <taxon>Caenogastropoda</taxon>
        <taxon>Architaenioglossa</taxon>
        <taxon>Ampullarioidea</taxon>
        <taxon>Ampullariidae</taxon>
        <taxon>Pomacea</taxon>
    </lineage>
</organism>
<name>A0A2T7P1U9_POMCA</name>
<keyword evidence="3" id="KW-1185">Reference proteome</keyword>
<reference evidence="2 3" key="1">
    <citation type="submission" date="2018-04" db="EMBL/GenBank/DDBJ databases">
        <title>The genome of golden apple snail Pomacea canaliculata provides insight into stress tolerance and invasive adaptation.</title>
        <authorList>
            <person name="Liu C."/>
            <person name="Liu B."/>
            <person name="Ren Y."/>
            <person name="Zhang Y."/>
            <person name="Wang H."/>
            <person name="Li S."/>
            <person name="Jiang F."/>
            <person name="Yin L."/>
            <person name="Zhang G."/>
            <person name="Qian W."/>
            <person name="Fan W."/>
        </authorList>
    </citation>
    <scope>NUCLEOTIDE SEQUENCE [LARGE SCALE GENOMIC DNA]</scope>
    <source>
        <strain evidence="2">SZHN2017</strain>
        <tissue evidence="2">Muscle</tissue>
    </source>
</reference>